<dbReference type="PANTHER" id="PTHR47150">
    <property type="entry name" value="OS12G0169200 PROTEIN"/>
    <property type="match status" value="1"/>
</dbReference>
<reference evidence="1 2" key="1">
    <citation type="submission" date="2024-01" db="EMBL/GenBank/DDBJ databases">
        <title>The complete chloroplast genome sequence of Lithospermum erythrorhizon: insights into the phylogenetic relationship among Boraginaceae species and the maternal lineages of purple gromwells.</title>
        <authorList>
            <person name="Okada T."/>
            <person name="Watanabe K."/>
        </authorList>
    </citation>
    <scope>NUCLEOTIDE SEQUENCE [LARGE SCALE GENOMIC DNA]</scope>
</reference>
<protein>
    <submittedName>
        <fullName evidence="1">Uncharacterized protein</fullName>
    </submittedName>
</protein>
<organism evidence="1 2">
    <name type="scientific">Lithospermum erythrorhizon</name>
    <name type="common">Purple gromwell</name>
    <name type="synonym">Lithospermum officinale var. erythrorhizon</name>
    <dbReference type="NCBI Taxonomy" id="34254"/>
    <lineage>
        <taxon>Eukaryota</taxon>
        <taxon>Viridiplantae</taxon>
        <taxon>Streptophyta</taxon>
        <taxon>Embryophyta</taxon>
        <taxon>Tracheophyta</taxon>
        <taxon>Spermatophyta</taxon>
        <taxon>Magnoliopsida</taxon>
        <taxon>eudicotyledons</taxon>
        <taxon>Gunneridae</taxon>
        <taxon>Pentapetalae</taxon>
        <taxon>asterids</taxon>
        <taxon>lamiids</taxon>
        <taxon>Boraginales</taxon>
        <taxon>Boraginaceae</taxon>
        <taxon>Boraginoideae</taxon>
        <taxon>Lithospermeae</taxon>
        <taxon>Lithospermum</taxon>
    </lineage>
</organism>
<keyword evidence="2" id="KW-1185">Reference proteome</keyword>
<proteinExistence type="predicted"/>
<evidence type="ECO:0000313" key="2">
    <source>
        <dbReference type="Proteomes" id="UP001454036"/>
    </source>
</evidence>
<name>A0AAV3QHI2_LITER</name>
<dbReference type="AlphaFoldDB" id="A0AAV3QHI2"/>
<sequence>MIINCDSIEGHNRLIRDYFAQSPVYNQRIFRRRFRMRPFRMLAYGITGGLTDPYIRIEESTSIKSMNFFAKSIIHVFAKEYLRRSNNNDITRLLAKAEELGVPEMLGSINCMHWEWKN</sequence>
<accession>A0AAV3QHI2</accession>
<comment type="caution">
    <text evidence="1">The sequence shown here is derived from an EMBL/GenBank/DDBJ whole genome shotgun (WGS) entry which is preliminary data.</text>
</comment>
<dbReference type="EMBL" id="BAABME010004786">
    <property type="protein sequence ID" value="GAA0163549.1"/>
    <property type="molecule type" value="Genomic_DNA"/>
</dbReference>
<gene>
    <name evidence="1" type="ORF">LIER_19386</name>
</gene>
<dbReference type="Pfam" id="PF04827">
    <property type="entry name" value="Plant_tran"/>
    <property type="match status" value="1"/>
</dbReference>
<dbReference type="Proteomes" id="UP001454036">
    <property type="component" value="Unassembled WGS sequence"/>
</dbReference>
<dbReference type="PANTHER" id="PTHR47150:SF7">
    <property type="entry name" value="NUCLEASE"/>
    <property type="match status" value="1"/>
</dbReference>
<evidence type="ECO:0000313" key="1">
    <source>
        <dbReference type="EMBL" id="GAA0163549.1"/>
    </source>
</evidence>
<dbReference type="InterPro" id="IPR006912">
    <property type="entry name" value="Harbinger_derived_prot"/>
</dbReference>